<gene>
    <name evidence="1" type="ORF">PFCIRM138_08580</name>
</gene>
<dbReference type="GeneID" id="69056623"/>
<reference evidence="1" key="1">
    <citation type="submission" date="2014-08" db="EMBL/GenBank/DDBJ databases">
        <authorList>
            <person name="Falentin Helene"/>
        </authorList>
    </citation>
    <scope>NUCLEOTIDE SEQUENCE</scope>
</reference>
<dbReference type="RefSeq" id="WP_013161923.1">
    <property type="nucleotide sequence ID" value="NZ_CP010341.1"/>
</dbReference>
<protein>
    <submittedName>
        <fullName evidence="1">Uncharacterized protein</fullName>
    </submittedName>
</protein>
<accession>A0A068VR15</accession>
<organism evidence="1">
    <name type="scientific">Propionibacterium freudenreichii subsp. freudenreichii</name>
    <dbReference type="NCBI Taxonomy" id="66712"/>
    <lineage>
        <taxon>Bacteria</taxon>
        <taxon>Bacillati</taxon>
        <taxon>Actinomycetota</taxon>
        <taxon>Actinomycetes</taxon>
        <taxon>Propionibacteriales</taxon>
        <taxon>Propionibacteriaceae</taxon>
        <taxon>Propionibacterium</taxon>
    </lineage>
</organism>
<dbReference type="EMBL" id="LM676417">
    <property type="protein sequence ID" value="CEP26629.1"/>
    <property type="molecule type" value="Genomic_DNA"/>
</dbReference>
<sequence>MGIELTDSAAEHGYTKQDAIHAMETPLAFVMAFPPTRPGHARPPAAWVGPAR</sequence>
<name>A0A068VR15_PROFF</name>
<dbReference type="AlphaFoldDB" id="A0A068VR15"/>
<evidence type="ECO:0000313" key="1">
    <source>
        <dbReference type="EMBL" id="CEP26629.1"/>
    </source>
</evidence>
<proteinExistence type="predicted"/>